<keyword evidence="6 8" id="KW-0472">Membrane</keyword>
<comment type="caution">
    <text evidence="10">The sequence shown here is derived from an EMBL/GenBank/DDBJ whole genome shotgun (WGS) entry which is preliminary data.</text>
</comment>
<dbReference type="AlphaFoldDB" id="A0A1T3F2A1"/>
<evidence type="ECO:0000256" key="7">
    <source>
        <dbReference type="ARBA" id="ARBA00023237"/>
    </source>
</evidence>
<keyword evidence="11" id="KW-1185">Reference proteome</keyword>
<dbReference type="Gene3D" id="2.40.170.20">
    <property type="entry name" value="TonB-dependent receptor, beta-barrel domain"/>
    <property type="match status" value="1"/>
</dbReference>
<dbReference type="NCBIfam" id="TIGR04056">
    <property type="entry name" value="OMP_RagA_SusC"/>
    <property type="match status" value="1"/>
</dbReference>
<dbReference type="InterPro" id="IPR036942">
    <property type="entry name" value="Beta-barrel_TonB_sf"/>
</dbReference>
<keyword evidence="2 8" id="KW-0813">Transport</keyword>
<evidence type="ECO:0000256" key="4">
    <source>
        <dbReference type="ARBA" id="ARBA00022692"/>
    </source>
</evidence>
<evidence type="ECO:0000313" key="11">
    <source>
        <dbReference type="Proteomes" id="UP000188947"/>
    </source>
</evidence>
<dbReference type="SUPFAM" id="SSF56935">
    <property type="entry name" value="Porins"/>
    <property type="match status" value="1"/>
</dbReference>
<dbReference type="EMBL" id="MPOG01000019">
    <property type="protein sequence ID" value="OOH92975.1"/>
    <property type="molecule type" value="Genomic_DNA"/>
</dbReference>
<comment type="subcellular location">
    <subcellularLocation>
        <location evidence="1 8">Cell outer membrane</location>
        <topology evidence="1 8">Multi-pass membrane protein</topology>
    </subcellularLocation>
</comment>
<protein>
    <submittedName>
        <fullName evidence="10">SusC/RagA family TonB-linked outer membrane protein</fullName>
    </submittedName>
</protein>
<dbReference type="RefSeq" id="WP_070905205.1">
    <property type="nucleotide sequence ID" value="NZ_CP016378.1"/>
</dbReference>
<evidence type="ECO:0000256" key="8">
    <source>
        <dbReference type="PROSITE-ProRule" id="PRU01360"/>
    </source>
</evidence>
<dbReference type="InterPro" id="IPR037066">
    <property type="entry name" value="Plug_dom_sf"/>
</dbReference>
<feature type="domain" description="TonB-dependent receptor plug" evidence="9">
    <location>
        <begin position="55"/>
        <end position="158"/>
    </location>
</feature>
<evidence type="ECO:0000259" key="9">
    <source>
        <dbReference type="Pfam" id="PF07715"/>
    </source>
</evidence>
<name>A0A1T3F2A1_ELIME</name>
<evidence type="ECO:0000256" key="6">
    <source>
        <dbReference type="ARBA" id="ARBA00023136"/>
    </source>
</evidence>
<dbReference type="PROSITE" id="PS52016">
    <property type="entry name" value="TONB_DEPENDENT_REC_3"/>
    <property type="match status" value="1"/>
</dbReference>
<accession>A0A1T3F2A1</accession>
<proteinExistence type="inferred from homology"/>
<dbReference type="InterPro" id="IPR023996">
    <property type="entry name" value="TonB-dep_OMP_SusC/RagA"/>
</dbReference>
<dbReference type="GO" id="GO:0009279">
    <property type="term" value="C:cell outer membrane"/>
    <property type="evidence" value="ECO:0007669"/>
    <property type="project" value="UniProtKB-SubCell"/>
</dbReference>
<dbReference type="InterPro" id="IPR039426">
    <property type="entry name" value="TonB-dep_rcpt-like"/>
</dbReference>
<dbReference type="NCBIfam" id="TIGR04057">
    <property type="entry name" value="SusC_RagA_signa"/>
    <property type="match status" value="1"/>
</dbReference>
<evidence type="ECO:0000256" key="1">
    <source>
        <dbReference type="ARBA" id="ARBA00004571"/>
    </source>
</evidence>
<dbReference type="Proteomes" id="UP000188947">
    <property type="component" value="Unassembled WGS sequence"/>
</dbReference>
<gene>
    <name evidence="10" type="ORF">BMF97_15930</name>
</gene>
<evidence type="ECO:0000256" key="5">
    <source>
        <dbReference type="ARBA" id="ARBA00022729"/>
    </source>
</evidence>
<keyword evidence="5" id="KW-0732">Signal</keyword>
<evidence type="ECO:0000256" key="3">
    <source>
        <dbReference type="ARBA" id="ARBA00022452"/>
    </source>
</evidence>
<dbReference type="InterPro" id="IPR012910">
    <property type="entry name" value="Plug_dom"/>
</dbReference>
<evidence type="ECO:0000313" key="10">
    <source>
        <dbReference type="EMBL" id="OOH92975.1"/>
    </source>
</evidence>
<sequence>MRIKYRMLSAAVLFFIGYGISAQKKKTDTTKTKDIEEVVVLGYNKRLTKPKDVSANTVVTAERLEDRPNVSFLNSLQGSTPGLTISSNSGSPGSSKIDAIIRGISSVSANTEPLVILDGVPTNANQFRNLNTEDIESVTVLKDAAATSIYGNRGANGVLLIKTKSAKYNAPVKVAYSTTTGVSQLPDHKFNLANASQFLTIQKRLGINPGLSMSDEEIANYPVDTNWRKVFFKQDLITQHNIQLSGGGENVNGFASAGYMEQGGMVPNTNFKRMTFRMNLNGKSKDNRLTYSVQSSIGFSRRNQLNQEDSSGLNGNSIQNPLLGSFTGLPYLKSGQYKTGQELLDAIGSDFSGGKTIYVLEDNIRKDYLSMFNRYDEINTFVTGNINYKLTDNFTIGNTTGADYRVANRLTGRAPWGYLALIVARNSNTQYGGSESQQNVRELNMNSVTKVLFNKVWGNHTLDLGGYLEYTKVHYLSATQSQNGLNPKTWSLGAGTGYVPYSAADPNKYVPGVSSGKINAGALSYFGTLDYDYAGKYGFGGVIRRDGSYRFTKENRWGTFWSVAGRWNIDKEDFMANSGFGMLKLRASYGTQGNQNIISAGAGTNAMLLGTSIIYDLNTANNGYNNNVGLAVSNIANKTLVWEKVTQLNVGLDFSVFKNRLEGNVDFYEKKTSELYNDLRSSAITGFYQYKGNFGDMKNTGIELALNYKIINNSDTNISVFANGSWNKNKLIRLEIPVRAGDLLMEEGGPYRQWNLVPWLGVNPENGNGQYLAADGSITERPIEADRRKKNKNFFPAYTGGGGIKASHKGFFLDVLFTFQADFYRSDNQLVWAMTPAYAASGVNVSADLLNAWTPENRNTSIPALKAADFSAMSDRFLFDASFVRLKSVTFGYNVPKKFLDNSFVKSLRIFLQGENLAVFTKWKGFDPEGLGTFSMSVYPNPRTVSIGANIDF</sequence>
<comment type="similarity">
    <text evidence="8">Belongs to the TonB-dependent receptor family.</text>
</comment>
<organism evidence="10 11">
    <name type="scientific">Elizabethkingia meningoseptica</name>
    <name type="common">Chryseobacterium meningosepticum</name>
    <dbReference type="NCBI Taxonomy" id="238"/>
    <lineage>
        <taxon>Bacteria</taxon>
        <taxon>Pseudomonadati</taxon>
        <taxon>Bacteroidota</taxon>
        <taxon>Flavobacteriia</taxon>
        <taxon>Flavobacteriales</taxon>
        <taxon>Weeksellaceae</taxon>
        <taxon>Elizabethkingia</taxon>
    </lineage>
</organism>
<dbReference type="PANTHER" id="PTHR30069">
    <property type="entry name" value="TONB-DEPENDENT OUTER MEMBRANE RECEPTOR"/>
    <property type="match status" value="1"/>
</dbReference>
<dbReference type="Gene3D" id="2.170.130.10">
    <property type="entry name" value="TonB-dependent receptor, plug domain"/>
    <property type="match status" value="1"/>
</dbReference>
<reference evidence="10 11" key="1">
    <citation type="submission" date="2016-11" db="EMBL/GenBank/DDBJ databases">
        <title>Genome sequence and comparative genomic analysis of clinical strain Elizabethkingia meningoseptica 61421 PRCM.</title>
        <authorList>
            <person name="Wang M."/>
            <person name="Hu S."/>
            <person name="Cao L."/>
            <person name="Jiang T."/>
            <person name="Zhou Y."/>
            <person name="Ming D."/>
        </authorList>
    </citation>
    <scope>NUCLEOTIDE SEQUENCE [LARGE SCALE GENOMIC DNA]</scope>
    <source>
        <strain evidence="10 11">61421 PRCM</strain>
    </source>
</reference>
<dbReference type="Pfam" id="PF07715">
    <property type="entry name" value="Plug"/>
    <property type="match status" value="1"/>
</dbReference>
<keyword evidence="4 8" id="KW-0812">Transmembrane</keyword>
<evidence type="ECO:0000256" key="2">
    <source>
        <dbReference type="ARBA" id="ARBA00022448"/>
    </source>
</evidence>
<dbReference type="GO" id="GO:0044718">
    <property type="term" value="P:siderophore transmembrane transport"/>
    <property type="evidence" value="ECO:0007669"/>
    <property type="project" value="TreeGrafter"/>
</dbReference>
<dbReference type="InterPro" id="IPR023997">
    <property type="entry name" value="TonB-dep_OMP_SusC/RagA_CS"/>
</dbReference>
<keyword evidence="3 8" id="KW-1134">Transmembrane beta strand</keyword>
<dbReference type="PANTHER" id="PTHR30069:SF29">
    <property type="entry name" value="HEMOGLOBIN AND HEMOGLOBIN-HAPTOGLOBIN-BINDING PROTEIN 1-RELATED"/>
    <property type="match status" value="1"/>
</dbReference>
<dbReference type="GO" id="GO:0015344">
    <property type="term" value="F:siderophore uptake transmembrane transporter activity"/>
    <property type="evidence" value="ECO:0007669"/>
    <property type="project" value="TreeGrafter"/>
</dbReference>
<dbReference type="STRING" id="238.BBD35_06705"/>
<keyword evidence="7 8" id="KW-0998">Cell outer membrane</keyword>